<dbReference type="EMBL" id="AZJT01000012">
    <property type="protein sequence ID" value="ETW91596.1"/>
    <property type="molecule type" value="Genomic_DNA"/>
</dbReference>
<protein>
    <submittedName>
        <fullName evidence="2">Membrane protein</fullName>
    </submittedName>
</protein>
<evidence type="ECO:0000313" key="2">
    <source>
        <dbReference type="EMBL" id="ETW91596.1"/>
    </source>
</evidence>
<dbReference type="AlphaFoldDB" id="A0A0E2Q3W7"/>
<accession>A0A0E2Q3W7</accession>
<dbReference type="Pfam" id="PF05656">
    <property type="entry name" value="DUF805"/>
    <property type="match status" value="1"/>
</dbReference>
<sequence>MIKAYIDFWKRAFDFSGRSTRPDYWWVYLINVIISTILVVGFVLIPFFSNVSHNPAILNDSTEIQKMILKYMSPIMIFGLIILIPQLSLQFRRLRDAGIHPAWGLLSCIGLVPILTFFSFIGSIVLIVMSCQPTKPAPETLFDKVE</sequence>
<dbReference type="HOGENOM" id="CLU_093674_3_2_9"/>
<gene>
    <name evidence="2" type="ORF">X841_01490</name>
</gene>
<dbReference type="GeneID" id="66898159"/>
<dbReference type="PATRIC" id="fig|1433289.7.peg.277"/>
<dbReference type="GO" id="GO:0005886">
    <property type="term" value="C:plasma membrane"/>
    <property type="evidence" value="ECO:0007669"/>
    <property type="project" value="TreeGrafter"/>
</dbReference>
<evidence type="ECO:0000256" key="1">
    <source>
        <dbReference type="SAM" id="Phobius"/>
    </source>
</evidence>
<reference evidence="3" key="1">
    <citation type="submission" date="2013-12" db="EMBL/GenBank/DDBJ databases">
        <title>Genome sequences of Streptococcus thermophilus strains MTH17CL396 and M17PTZA496 isolated from Fontina cheese in Valle d'Aosta region (Italy).</title>
        <authorList>
            <person name="Treu L."/>
            <person name="Giacomini A."/>
            <person name="Corich V."/>
            <person name="Vendramin V."/>
            <person name="Bovo B."/>
        </authorList>
    </citation>
    <scope>NUCLEOTIDE SEQUENCE [LARGE SCALE GENOMIC DNA]</scope>
    <source>
        <strain evidence="3">M17PTZA496</strain>
    </source>
</reference>
<comment type="caution">
    <text evidence="2">The sequence shown here is derived from an EMBL/GenBank/DDBJ whole genome shotgun (WGS) entry which is preliminary data.</text>
</comment>
<name>A0A0E2Q3W7_STRTR</name>
<keyword evidence="1" id="KW-0472">Membrane</keyword>
<keyword evidence="1" id="KW-0812">Transmembrane</keyword>
<organism evidence="2 3">
    <name type="scientific">Streptococcus thermophilus M17PTZA496</name>
    <dbReference type="NCBI Taxonomy" id="1433289"/>
    <lineage>
        <taxon>Bacteria</taxon>
        <taxon>Bacillati</taxon>
        <taxon>Bacillota</taxon>
        <taxon>Bacilli</taxon>
        <taxon>Lactobacillales</taxon>
        <taxon>Streptococcaceae</taxon>
        <taxon>Streptococcus</taxon>
    </lineage>
</organism>
<feature type="transmembrane region" description="Helical" evidence="1">
    <location>
        <begin position="25"/>
        <end position="48"/>
    </location>
</feature>
<feature type="transmembrane region" description="Helical" evidence="1">
    <location>
        <begin position="68"/>
        <end position="91"/>
    </location>
</feature>
<dbReference type="Proteomes" id="UP000024559">
    <property type="component" value="Chromosome"/>
</dbReference>
<dbReference type="RefSeq" id="WP_011225416.1">
    <property type="nucleotide sequence ID" value="NZ_CM002372.1"/>
</dbReference>
<dbReference type="PANTHER" id="PTHR34980">
    <property type="entry name" value="INNER MEMBRANE PROTEIN-RELATED-RELATED"/>
    <property type="match status" value="1"/>
</dbReference>
<proteinExistence type="predicted"/>
<dbReference type="InterPro" id="IPR008523">
    <property type="entry name" value="DUF805"/>
</dbReference>
<dbReference type="PANTHER" id="PTHR34980:SF2">
    <property type="entry name" value="INNER MEMBRANE PROTEIN YHAH-RELATED"/>
    <property type="match status" value="1"/>
</dbReference>
<keyword evidence="1" id="KW-1133">Transmembrane helix</keyword>
<evidence type="ECO:0000313" key="3">
    <source>
        <dbReference type="Proteomes" id="UP000024559"/>
    </source>
</evidence>
<feature type="transmembrane region" description="Helical" evidence="1">
    <location>
        <begin position="103"/>
        <end position="129"/>
    </location>
</feature>